<feature type="compositionally biased region" description="Basic residues" evidence="1">
    <location>
        <begin position="183"/>
        <end position="194"/>
    </location>
</feature>
<sequence length="307" mass="34627">MDCKTDGSAAKDTSANGSCVKETEAVQPNNMLSGDNIVGVTEAFADNSEDNQSLSRSGYLRDIDDYIATEGLAVTTFAISDDKGYFDDRKLLLLGGMDSFQVWARLKTYSSKPDEVEYVRCSFLSHQIRATHDLSRLPISMYPFRPLAGNKDKLTVLIRYLFTTGVMASSIESDKEPVEPRSRRMAKPKSKPKPKPNSTAAPKKIVPVKRRADQAGLEGGDGYTQLEDLEVERNGIEEEQAEISKRQADRKREEKEDTERMKELETRKKNVEKEERTLLKDRSAAWLLACQRQHRKPEDVMGLNRSL</sequence>
<reference evidence="2" key="1">
    <citation type="submission" date="2019-04" db="EMBL/GenBank/DDBJ databases">
        <title>Sequencing of skin fungus with MAO and IRED activity.</title>
        <authorList>
            <person name="Marsaioli A.J."/>
            <person name="Bonatto J.M.C."/>
            <person name="Reis Junior O."/>
        </authorList>
    </citation>
    <scope>NUCLEOTIDE SEQUENCE</scope>
    <source>
        <strain evidence="2">28M1</strain>
    </source>
</reference>
<dbReference type="EMBL" id="SWKV01000002">
    <property type="protein sequence ID" value="KAF3047451.1"/>
    <property type="molecule type" value="Genomic_DNA"/>
</dbReference>
<name>A0A9P4WZG7_9PLEO</name>
<evidence type="ECO:0000256" key="1">
    <source>
        <dbReference type="SAM" id="MobiDB-lite"/>
    </source>
</evidence>
<feature type="region of interest" description="Disordered" evidence="1">
    <location>
        <begin position="171"/>
        <end position="268"/>
    </location>
</feature>
<dbReference type="OrthoDB" id="3788551at2759"/>
<feature type="compositionally biased region" description="Basic and acidic residues" evidence="1">
    <location>
        <begin position="172"/>
        <end position="182"/>
    </location>
</feature>
<accession>A0A9P4WZG7</accession>
<evidence type="ECO:0000313" key="2">
    <source>
        <dbReference type="EMBL" id="KAF3047451.1"/>
    </source>
</evidence>
<evidence type="ECO:0000313" key="3">
    <source>
        <dbReference type="Proteomes" id="UP000758155"/>
    </source>
</evidence>
<feature type="region of interest" description="Disordered" evidence="1">
    <location>
        <begin position="1"/>
        <end position="21"/>
    </location>
</feature>
<protein>
    <submittedName>
        <fullName evidence="2">Uncharacterized protein</fullName>
    </submittedName>
</protein>
<organism evidence="2 3">
    <name type="scientific">Didymella heteroderae</name>
    <dbReference type="NCBI Taxonomy" id="1769908"/>
    <lineage>
        <taxon>Eukaryota</taxon>
        <taxon>Fungi</taxon>
        <taxon>Dikarya</taxon>
        <taxon>Ascomycota</taxon>
        <taxon>Pezizomycotina</taxon>
        <taxon>Dothideomycetes</taxon>
        <taxon>Pleosporomycetidae</taxon>
        <taxon>Pleosporales</taxon>
        <taxon>Pleosporineae</taxon>
        <taxon>Didymellaceae</taxon>
        <taxon>Didymella</taxon>
    </lineage>
</organism>
<proteinExistence type="predicted"/>
<keyword evidence="3" id="KW-1185">Reference proteome</keyword>
<gene>
    <name evidence="2" type="ORF">E8E12_007120</name>
</gene>
<dbReference type="Proteomes" id="UP000758155">
    <property type="component" value="Unassembled WGS sequence"/>
</dbReference>
<dbReference type="AlphaFoldDB" id="A0A9P4WZG7"/>
<feature type="compositionally biased region" description="Basic and acidic residues" evidence="1">
    <location>
        <begin position="231"/>
        <end position="268"/>
    </location>
</feature>
<comment type="caution">
    <text evidence="2">The sequence shown here is derived from an EMBL/GenBank/DDBJ whole genome shotgun (WGS) entry which is preliminary data.</text>
</comment>